<feature type="compositionally biased region" description="Basic and acidic residues" evidence="1">
    <location>
        <begin position="62"/>
        <end position="72"/>
    </location>
</feature>
<accession>A0AAX6ET23</accession>
<evidence type="ECO:0000256" key="1">
    <source>
        <dbReference type="SAM" id="MobiDB-lite"/>
    </source>
</evidence>
<gene>
    <name evidence="2" type="ORF">M6B38_173275</name>
</gene>
<feature type="compositionally biased region" description="Basic residues" evidence="1">
    <location>
        <begin position="41"/>
        <end position="61"/>
    </location>
</feature>
<dbReference type="EMBL" id="JANAVB010034144">
    <property type="protein sequence ID" value="KAJ6807163.1"/>
    <property type="molecule type" value="Genomic_DNA"/>
</dbReference>
<name>A0AAX6ET23_IRIPA</name>
<reference evidence="2" key="2">
    <citation type="submission" date="2023-04" db="EMBL/GenBank/DDBJ databases">
        <authorList>
            <person name="Bruccoleri R.E."/>
            <person name="Oakeley E.J."/>
            <person name="Faust A.-M."/>
            <person name="Dessus-Babus S."/>
            <person name="Altorfer M."/>
            <person name="Burckhardt D."/>
            <person name="Oertli M."/>
            <person name="Naumann U."/>
            <person name="Petersen F."/>
            <person name="Wong J."/>
        </authorList>
    </citation>
    <scope>NUCLEOTIDE SEQUENCE</scope>
    <source>
        <strain evidence="2">GSM-AAB239-AS_SAM_17_03QT</strain>
        <tissue evidence="2">Leaf</tissue>
    </source>
</reference>
<dbReference type="AlphaFoldDB" id="A0AAX6ET23"/>
<comment type="caution">
    <text evidence="2">The sequence shown here is derived from an EMBL/GenBank/DDBJ whole genome shotgun (WGS) entry which is preliminary data.</text>
</comment>
<sequence length="160" mass="18219">MAPKAEKKPAEKKPAAAEKPAEEEKEKPAKAAEKAPPARSPRPRRGSHRRMLPPATSRRRRREGEERGDLQDLHLQGPEAGPPGHRDLEQGHGDHELLHQRHLREARRGVVPAGQVQQEAHRHFPRDPDLRPPRPPWGARQARRVRRDEGGDQVHQLLEM</sequence>
<feature type="region of interest" description="Disordered" evidence="1">
    <location>
        <begin position="1"/>
        <end position="160"/>
    </location>
</feature>
<organism evidence="2 3">
    <name type="scientific">Iris pallida</name>
    <name type="common">Sweet iris</name>
    <dbReference type="NCBI Taxonomy" id="29817"/>
    <lineage>
        <taxon>Eukaryota</taxon>
        <taxon>Viridiplantae</taxon>
        <taxon>Streptophyta</taxon>
        <taxon>Embryophyta</taxon>
        <taxon>Tracheophyta</taxon>
        <taxon>Spermatophyta</taxon>
        <taxon>Magnoliopsida</taxon>
        <taxon>Liliopsida</taxon>
        <taxon>Asparagales</taxon>
        <taxon>Iridaceae</taxon>
        <taxon>Iridoideae</taxon>
        <taxon>Irideae</taxon>
        <taxon>Iris</taxon>
    </lineage>
</organism>
<evidence type="ECO:0000313" key="3">
    <source>
        <dbReference type="Proteomes" id="UP001140949"/>
    </source>
</evidence>
<dbReference type="Proteomes" id="UP001140949">
    <property type="component" value="Unassembled WGS sequence"/>
</dbReference>
<reference evidence="2" key="1">
    <citation type="journal article" date="2023" name="GigaByte">
        <title>Genome assembly of the bearded iris, Iris pallida Lam.</title>
        <authorList>
            <person name="Bruccoleri R.E."/>
            <person name="Oakeley E.J."/>
            <person name="Faust A.M.E."/>
            <person name="Altorfer M."/>
            <person name="Dessus-Babus S."/>
            <person name="Burckhardt D."/>
            <person name="Oertli M."/>
            <person name="Naumann U."/>
            <person name="Petersen F."/>
            <person name="Wong J."/>
        </authorList>
    </citation>
    <scope>NUCLEOTIDE SEQUENCE</scope>
    <source>
        <strain evidence="2">GSM-AAB239-AS_SAM_17_03QT</strain>
    </source>
</reference>
<feature type="compositionally biased region" description="Basic and acidic residues" evidence="1">
    <location>
        <begin position="119"/>
        <end position="132"/>
    </location>
</feature>
<protein>
    <submittedName>
        <fullName evidence="2">Histone H2B.11-like</fullName>
    </submittedName>
</protein>
<evidence type="ECO:0000313" key="2">
    <source>
        <dbReference type="EMBL" id="KAJ6807163.1"/>
    </source>
</evidence>
<proteinExistence type="predicted"/>
<feature type="compositionally biased region" description="Basic and acidic residues" evidence="1">
    <location>
        <begin position="84"/>
        <end position="99"/>
    </location>
</feature>
<keyword evidence="3" id="KW-1185">Reference proteome</keyword>
<feature type="compositionally biased region" description="Basic and acidic residues" evidence="1">
    <location>
        <begin position="1"/>
        <end position="33"/>
    </location>
</feature>